<reference evidence="2 3" key="1">
    <citation type="journal article" date="2010" name="Nature">
        <title>Genome sequencing and analysis of the model grass Brachypodium distachyon.</title>
        <authorList>
            <consortium name="International Brachypodium Initiative"/>
        </authorList>
    </citation>
    <scope>NUCLEOTIDE SEQUENCE [LARGE SCALE GENOMIC DNA]</scope>
    <source>
        <strain evidence="2 3">Bd21</strain>
    </source>
</reference>
<reference evidence="2" key="2">
    <citation type="submission" date="2017-06" db="EMBL/GenBank/DDBJ databases">
        <title>WGS assembly of Brachypodium distachyon.</title>
        <authorList>
            <consortium name="The International Brachypodium Initiative"/>
            <person name="Lucas S."/>
            <person name="Harmon-Smith M."/>
            <person name="Lail K."/>
            <person name="Tice H."/>
            <person name="Grimwood J."/>
            <person name="Bruce D."/>
            <person name="Barry K."/>
            <person name="Shu S."/>
            <person name="Lindquist E."/>
            <person name="Wang M."/>
            <person name="Pitluck S."/>
            <person name="Vogel J.P."/>
            <person name="Garvin D.F."/>
            <person name="Mockler T.C."/>
            <person name="Schmutz J."/>
            <person name="Rokhsar D."/>
            <person name="Bevan M.W."/>
        </authorList>
    </citation>
    <scope>NUCLEOTIDE SEQUENCE</scope>
    <source>
        <strain evidence="2">Bd21</strain>
    </source>
</reference>
<evidence type="ECO:0000313" key="3">
    <source>
        <dbReference type="EnsemblPlants" id="KQJ83185"/>
    </source>
</evidence>
<evidence type="ECO:0000313" key="4">
    <source>
        <dbReference type="Proteomes" id="UP000008810"/>
    </source>
</evidence>
<sequence>MNTTLARHTHGRHSRRRADVGGSARPPTGTSHLPTLFLPPLAALGLGLSSQTSSGTPPPRGATQRSGLPRPSRGPSPPPPQRARLRPRLDQLHRLSVQERRVRGGRGRPDPRPEGRRHARRAAAYRTSRRRRRPCLALIRSLRCGYARERRDAAGCSGSPGGAAVRGRGHGERRGPAGVDDGAERKASVDLGESPSSYWTGDGEGGVAEWRRGWRSGNE</sequence>
<evidence type="ECO:0000313" key="2">
    <source>
        <dbReference type="EMBL" id="KQJ83185.1"/>
    </source>
</evidence>
<organism evidence="2">
    <name type="scientific">Brachypodium distachyon</name>
    <name type="common">Purple false brome</name>
    <name type="synonym">Trachynia distachya</name>
    <dbReference type="NCBI Taxonomy" id="15368"/>
    <lineage>
        <taxon>Eukaryota</taxon>
        <taxon>Viridiplantae</taxon>
        <taxon>Streptophyta</taxon>
        <taxon>Embryophyta</taxon>
        <taxon>Tracheophyta</taxon>
        <taxon>Spermatophyta</taxon>
        <taxon>Magnoliopsida</taxon>
        <taxon>Liliopsida</taxon>
        <taxon>Poales</taxon>
        <taxon>Poaceae</taxon>
        <taxon>BOP clade</taxon>
        <taxon>Pooideae</taxon>
        <taxon>Stipodae</taxon>
        <taxon>Brachypodieae</taxon>
        <taxon>Brachypodium</taxon>
    </lineage>
</organism>
<feature type="compositionally biased region" description="Basic and acidic residues" evidence="1">
    <location>
        <begin position="87"/>
        <end position="116"/>
    </location>
</feature>
<proteinExistence type="predicted"/>
<accession>A0A0Q3P377</accession>
<dbReference type="Proteomes" id="UP000008810">
    <property type="component" value="Chromosome 5"/>
</dbReference>
<dbReference type="Gramene" id="KQJ83185">
    <property type="protein sequence ID" value="KQJ83185"/>
    <property type="gene ID" value="BRADI_5g13613v3"/>
</dbReference>
<feature type="region of interest" description="Disordered" evidence="1">
    <location>
        <begin position="1"/>
        <end position="129"/>
    </location>
</feature>
<gene>
    <name evidence="2" type="ORF">BRADI_5g13613v3</name>
</gene>
<reference evidence="3" key="3">
    <citation type="submission" date="2018-08" db="UniProtKB">
        <authorList>
            <consortium name="EnsemblPlants"/>
        </authorList>
    </citation>
    <scope>IDENTIFICATION</scope>
    <source>
        <strain evidence="3">cv. Bd21</strain>
    </source>
</reference>
<dbReference type="EMBL" id="CM000884">
    <property type="protein sequence ID" value="KQJ83185.1"/>
    <property type="molecule type" value="Genomic_DNA"/>
</dbReference>
<feature type="compositionally biased region" description="Basic residues" evidence="1">
    <location>
        <begin position="7"/>
        <end position="16"/>
    </location>
</feature>
<feature type="compositionally biased region" description="Pro residues" evidence="1">
    <location>
        <begin position="72"/>
        <end position="81"/>
    </location>
</feature>
<feature type="compositionally biased region" description="Basic residues" evidence="1">
    <location>
        <begin position="117"/>
        <end position="129"/>
    </location>
</feature>
<dbReference type="EnsemblPlants" id="KQJ83185">
    <property type="protein sequence ID" value="KQJ83185"/>
    <property type="gene ID" value="BRADI_5g13613v3"/>
</dbReference>
<dbReference type="AlphaFoldDB" id="A0A0Q3P377"/>
<keyword evidence="4" id="KW-1185">Reference proteome</keyword>
<evidence type="ECO:0000256" key="1">
    <source>
        <dbReference type="SAM" id="MobiDB-lite"/>
    </source>
</evidence>
<feature type="region of interest" description="Disordered" evidence="1">
    <location>
        <begin position="152"/>
        <end position="219"/>
    </location>
</feature>
<feature type="compositionally biased region" description="Low complexity" evidence="1">
    <location>
        <begin position="33"/>
        <end position="55"/>
    </location>
</feature>
<dbReference type="InParanoid" id="A0A0Q3P377"/>
<name>A0A0Q3P377_BRADI</name>
<protein>
    <submittedName>
        <fullName evidence="2 3">Uncharacterized protein</fullName>
    </submittedName>
</protein>